<feature type="compositionally biased region" description="Basic and acidic residues" evidence="1">
    <location>
        <begin position="1"/>
        <end position="12"/>
    </location>
</feature>
<evidence type="ECO:0000313" key="3">
    <source>
        <dbReference type="EMBL" id="SDC37148.1"/>
    </source>
</evidence>
<reference evidence="4" key="1">
    <citation type="submission" date="2016-10" db="EMBL/GenBank/DDBJ databases">
        <authorList>
            <person name="Varghese N."/>
            <person name="Submissions S."/>
        </authorList>
    </citation>
    <scope>NUCLEOTIDE SEQUENCE [LARGE SCALE GENOMIC DNA]</scope>
    <source>
        <strain evidence="4">CGMCC 1.9108</strain>
    </source>
</reference>
<dbReference type="EMBL" id="FMZV01000002">
    <property type="protein sequence ID" value="SDC37148.1"/>
    <property type="molecule type" value="Genomic_DNA"/>
</dbReference>
<dbReference type="OrthoDB" id="9757976at2"/>
<dbReference type="CDD" id="cd10150">
    <property type="entry name" value="CobN_like"/>
    <property type="match status" value="1"/>
</dbReference>
<dbReference type="Proteomes" id="UP000199628">
    <property type="component" value="Unassembled WGS sequence"/>
</dbReference>
<dbReference type="InterPro" id="IPR003672">
    <property type="entry name" value="CobN/Mg_chltase"/>
</dbReference>
<dbReference type="STRING" id="639004.SAMN04488239_102117"/>
<feature type="domain" description="CobN/magnesium chelatase" evidence="2">
    <location>
        <begin position="194"/>
        <end position="683"/>
    </location>
</feature>
<dbReference type="AlphaFoldDB" id="A0A1G6L244"/>
<protein>
    <submittedName>
        <fullName evidence="3">Cobaltochelatase CobN subunit</fullName>
    </submittedName>
</protein>
<dbReference type="RefSeq" id="WP_093027572.1">
    <property type="nucleotide sequence ID" value="NZ_FMZV01000002.1"/>
</dbReference>
<keyword evidence="4" id="KW-1185">Reference proteome</keyword>
<evidence type="ECO:0000259" key="2">
    <source>
        <dbReference type="Pfam" id="PF02514"/>
    </source>
</evidence>
<name>A0A1G6L244_9RHOB</name>
<proteinExistence type="predicted"/>
<dbReference type="PANTHER" id="PTHR44119:SF4">
    <property type="entry name" value="AEROBIC COBALTOCHELATASE SUBUNIT COBN"/>
    <property type="match status" value="1"/>
</dbReference>
<organism evidence="3 4">
    <name type="scientific">Ruegeria marina</name>
    <dbReference type="NCBI Taxonomy" id="639004"/>
    <lineage>
        <taxon>Bacteria</taxon>
        <taxon>Pseudomonadati</taxon>
        <taxon>Pseudomonadota</taxon>
        <taxon>Alphaproteobacteria</taxon>
        <taxon>Rhodobacterales</taxon>
        <taxon>Roseobacteraceae</taxon>
        <taxon>Ruegeria</taxon>
    </lineage>
</organism>
<evidence type="ECO:0000313" key="4">
    <source>
        <dbReference type="Proteomes" id="UP000199628"/>
    </source>
</evidence>
<dbReference type="PANTHER" id="PTHR44119">
    <property type="entry name" value="MAGNESIUM-CHELATASE SUBUNIT CHLH, CHLOROPLASTIC"/>
    <property type="match status" value="1"/>
</dbReference>
<feature type="domain" description="CobN/magnesium chelatase" evidence="2">
    <location>
        <begin position="694"/>
        <end position="1087"/>
    </location>
</feature>
<dbReference type="NCBIfam" id="NF008973">
    <property type="entry name" value="PRK12321.1"/>
    <property type="match status" value="1"/>
</dbReference>
<gene>
    <name evidence="3" type="ORF">SAMN04488239_102117</name>
</gene>
<feature type="region of interest" description="Disordered" evidence="1">
    <location>
        <begin position="1"/>
        <end position="22"/>
    </location>
</feature>
<sequence>MHVVFRESHGLEETETPTDLGQSPADLVVLSFSDSDLGAFAAGWHRGGGAMGRMPTLRLANLAALKHPLSVDTYVENTLSGAKGILIRLIGGVPYWAYGLQQVLALAQEKGLALAVLPADGREDTRLDAYSTLPVSTLRRLQHLCDTGGEVAAQAALAQMALATGLYAGPVIGSKVLPECGFWCPERGVIAPETAFEGDGPRILVTLYRAYLTSADTAPIGALIRAFRARGFQAVGMFAPSLKAPAAAEWIAGQMPGLAPAAIVNATSFSGKGASGASPLDAGDVPVFQVALATSRRKAWAEAERGLSPADLAMHVVLPEVDGRIDAGLISFKEPGKRDPELEYSRFAHRPEPDRIEAVVNRVAGWLRLAAKPASERVLAMVLSTYPGKDWQMAHAVGLDALASAEAILSDLRDEGYDITSGKPVIDELQNAAISWPIGEYHKALAQIPPQLRQNLQDAWGEPEDDPAFSQGGLQFRAIRRGKALIALQPERGTPEARDDDYHDLSRTPRHGYVAFYLWLRQALRADALIHIGAHGTLEWLPGKAVALSGECWPEVLIGDLPVIYPFIVNDPGEAAQAKRRIGAVTLGHIPPALRVSGTPDRMVRLEALLDEFSNADGLDPKRRDRLQGDIRAEAQALGLEDDLGLDRATSTAEAITRIDRFVCDVKESQYGDGLHVYGRTPEVTGPFDSAASARGERQALLDALAGKRIAAGPSGSPYRGRTDVLPTGRNLYTTDPRSVPTRAAYAQGVKLAEELVRRHLQEEGDYPKGLIVDLWGSATMRTAGEEFAMALHLLGVKPVWDQGSERVSGIEVLPITDLDRPRLDVTLRVSGLFRDVFPTLSALFGQAVRALSARDEAPDWNPYAGHAPAARVYGPAPGSYGLGMGHLPETYTDEARHEAGEAWLAASSFALEGEHIARDAEGIRDRVAKADGFVHLQDLAETDLLLAADYATHEAGFAAAKRVTGGKAQLYHLDNTNPDTPRARTLPEEIARVVRARAAHPGWIAGMMRHGFRGAAEIAATLDHMASFAHLADSVAPHLFDLYHDATLGDAQVAAFLQEANPQAYQAMLDRFRALYEAGLWQTRRNSIRADLEGLT</sequence>
<feature type="region of interest" description="Disordered" evidence="1">
    <location>
        <begin position="713"/>
        <end position="734"/>
    </location>
</feature>
<evidence type="ECO:0000256" key="1">
    <source>
        <dbReference type="SAM" id="MobiDB-lite"/>
    </source>
</evidence>
<accession>A0A1G6L244</accession>
<dbReference type="Pfam" id="PF02514">
    <property type="entry name" value="CobN-Mg_chel"/>
    <property type="match status" value="2"/>
</dbReference>